<name>A0ABN8FDZ6_9BACT</name>
<dbReference type="InterPro" id="IPR005094">
    <property type="entry name" value="Endonuclease_MobA/VirD2"/>
</dbReference>
<reference evidence="2" key="1">
    <citation type="submission" date="2021-12" db="EMBL/GenBank/DDBJ databases">
        <authorList>
            <person name="Rodrigo-Torres L."/>
            <person name="Arahal R. D."/>
            <person name="Lucena T."/>
        </authorList>
    </citation>
    <scope>NUCLEOTIDE SEQUENCE</scope>
    <source>
        <strain evidence="2">CECT 8419</strain>
    </source>
</reference>
<proteinExistence type="predicted"/>
<organism evidence="2 3">
    <name type="scientific">Neolewinella maritima</name>
    <dbReference type="NCBI Taxonomy" id="1383882"/>
    <lineage>
        <taxon>Bacteria</taxon>
        <taxon>Pseudomonadati</taxon>
        <taxon>Bacteroidota</taxon>
        <taxon>Saprospiria</taxon>
        <taxon>Saprospirales</taxon>
        <taxon>Lewinellaceae</taxon>
        <taxon>Neolewinella</taxon>
    </lineage>
</organism>
<dbReference type="Pfam" id="PF03432">
    <property type="entry name" value="Relaxase"/>
    <property type="match status" value="1"/>
</dbReference>
<keyword evidence="3" id="KW-1185">Reference proteome</keyword>
<accession>A0ABN8FDZ6</accession>
<comment type="caution">
    <text evidence="2">The sequence shown here is derived from an EMBL/GenBank/DDBJ whole genome shotgun (WGS) entry which is preliminary data.</text>
</comment>
<sequence length="707" mass="79858">MVAIIKTGKSIYGALAYNEKKVQQGDAVSLGAINSLAQADRQSLKEKANSLQSIADRNTRTKRNSVHIALSFAPEDKLNEQQLRSIANDYLKGIGFENQPAYIYRHQDTDNDHIHIVTTNITREGKRIDDSFIGATKSEVTRKEIEVDYQLVKAEERGQKQDKAQRLSELNAPQSGDLSELRTYARHTIRDTLQVYKPANISELNALLRDRDLKVREEKGQTPEGADWKGYSVVRIDVRTGEENSAAIKSSKVFEKGWGSTLDKLLERNGKAASRSLDQVKGSVREAFADDRASTEDVNKALEERQIRTIHHSNQEGRRFGVHYVDEQSGHIYKASQVGRKFTAAEWNRREESNTLSLEDYKALVKDAKQYIASQQGAADYQSVAIKRLNTDDVLFAMAQLGHTSGLIRPYLDEIVASEKKSYDTALKRDEKELKALYWGLAQVKTEFRGSLMNSLGLERQNEHIVLRDNQEVSIPSDQLEIGGEAAVKLKIGELSSEERRMLIGVGRYRGIGGIPLDVNLTTVDWKYWEGKFRPTTAEKLGAQLHNNYVKKELTLLSKRNTEGGGINHPLLQLASKGILVKPTEAGYRAHMVGQETYSFQVPGNLASSVHRQDYRTEHYEKMKSLLEEKIGKTAIDAIQEAKITELRSSTARRKQVPNSLVFELRGYLMSQGAHAKWSGLYKVLQSMDQDENLSMDERRQNRVLRH</sequence>
<dbReference type="EMBL" id="CAKLPZ010000006">
    <property type="protein sequence ID" value="CAH1002612.1"/>
    <property type="molecule type" value="Genomic_DNA"/>
</dbReference>
<gene>
    <name evidence="2" type="ORF">LEM8419_03484</name>
</gene>
<evidence type="ECO:0000259" key="1">
    <source>
        <dbReference type="Pfam" id="PF03432"/>
    </source>
</evidence>
<feature type="domain" description="MobA/VirD2-like nuclease" evidence="1">
    <location>
        <begin position="35"/>
        <end position="151"/>
    </location>
</feature>
<evidence type="ECO:0000313" key="3">
    <source>
        <dbReference type="Proteomes" id="UP000837803"/>
    </source>
</evidence>
<protein>
    <recommendedName>
        <fullName evidence="1">MobA/VirD2-like nuclease domain-containing protein</fullName>
    </recommendedName>
</protein>
<evidence type="ECO:0000313" key="2">
    <source>
        <dbReference type="EMBL" id="CAH1002612.1"/>
    </source>
</evidence>
<dbReference type="Proteomes" id="UP000837803">
    <property type="component" value="Unassembled WGS sequence"/>
</dbReference>